<dbReference type="Proteomes" id="UP000266313">
    <property type="component" value="Chromosome"/>
</dbReference>
<dbReference type="OrthoDB" id="7058235at2"/>
<dbReference type="EMBL" id="AP017928">
    <property type="protein sequence ID" value="BBA32191.1"/>
    <property type="molecule type" value="Genomic_DNA"/>
</dbReference>
<protein>
    <submittedName>
        <fullName evidence="1">Uncharacterized protein</fullName>
    </submittedName>
</protein>
<keyword evidence="2" id="KW-1185">Reference proteome</keyword>
<sequence length="182" mass="20989">MVIADFKAFLADHTADQVYDRCILTGSCSAISDDAAHTVRDNIAQRFGVEFANVVIVGSANLGFSIKPKKRYVSFGEESDIDVALVCDKLFERVWKEVFLFEKSGAFWTSRNDFQRYLSKGWIRPDKLPSSPVFRFSNEWWDFFRTIRISGVPFKISGGIYHSHFFLREYQKICIEQCKVEA</sequence>
<accession>A0A286P3G9</accession>
<name>A0A286P3G9_9GAMM</name>
<dbReference type="AlphaFoldDB" id="A0A286P3G9"/>
<evidence type="ECO:0000313" key="1">
    <source>
        <dbReference type="EMBL" id="BBA32191.1"/>
    </source>
</evidence>
<gene>
    <name evidence="1" type="ORF">sS8_0223</name>
</gene>
<proteinExistence type="predicted"/>
<dbReference type="RefSeq" id="WP_119628028.1">
    <property type="nucleotide sequence ID" value="NZ_AP017928.1"/>
</dbReference>
<reference evidence="1 2" key="1">
    <citation type="submission" date="2016-12" db="EMBL/GenBank/DDBJ databases">
        <title>Genome sequencing of Methylocaldum marinum.</title>
        <authorList>
            <person name="Takeuchi M."/>
            <person name="Kamagata Y."/>
            <person name="Hiraoka S."/>
            <person name="Oshima K."/>
            <person name="Hattori M."/>
            <person name="Iwasaki W."/>
        </authorList>
    </citation>
    <scope>NUCLEOTIDE SEQUENCE [LARGE SCALE GENOMIC DNA]</scope>
    <source>
        <strain evidence="1 2">S8</strain>
    </source>
</reference>
<dbReference type="KEGG" id="mmai:sS8_0223"/>
<organism evidence="1 2">
    <name type="scientific">Methylocaldum marinum</name>
    <dbReference type="NCBI Taxonomy" id="1432792"/>
    <lineage>
        <taxon>Bacteria</taxon>
        <taxon>Pseudomonadati</taxon>
        <taxon>Pseudomonadota</taxon>
        <taxon>Gammaproteobacteria</taxon>
        <taxon>Methylococcales</taxon>
        <taxon>Methylococcaceae</taxon>
        <taxon>Methylocaldum</taxon>
    </lineage>
</organism>
<evidence type="ECO:0000313" key="2">
    <source>
        <dbReference type="Proteomes" id="UP000266313"/>
    </source>
</evidence>